<feature type="transmembrane region" description="Helical" evidence="1">
    <location>
        <begin position="230"/>
        <end position="251"/>
    </location>
</feature>
<dbReference type="InterPro" id="IPR025235">
    <property type="entry name" value="DUF4178"/>
</dbReference>
<name>K9D6I1_SPHYA</name>
<dbReference type="RefSeq" id="WP_004212538.1">
    <property type="nucleotide sequence ID" value="NZ_JH992904.1"/>
</dbReference>
<dbReference type="HOGENOM" id="CLU_047380_0_0_5"/>
<feature type="transmembrane region" description="Helical" evidence="1">
    <location>
        <begin position="401"/>
        <end position="422"/>
    </location>
</feature>
<dbReference type="Proteomes" id="UP000009887">
    <property type="component" value="Unassembled WGS sequence"/>
</dbReference>
<sequence length="447" mass="48889">MSPDDSSVRTLSCPACGGTIAMRAAGYTVTLACEYCGTLIDAANPDARIITRYHEVQASLAIPLGTRGTLRGVEWEAIGWLQRTDGWAAWDEYLLFNPYAGYRWLIAQTGHWSLGTMLTATPQRDGGDLIVGRRRFSPFYSGSTARVTRVAGEFYWRVKVGESVRATDYVRPGFMLSLEQDDREKNWTISELLTGQEIGAAFDVAPPPAWLPGMTPLAHQPSPYARRIKGWWPIAALSFVALLVLASLFGWTAQPQGFSLSAIPDGPAVSQTFGPIQLPLGRQAMTVEVETPGVDQGWVDVDVAFVDRKTQDSYDAYALNEHYSGRDSDGYWSEGARAQTLKVASLPAGTYDLVVDVQAHHWGGTGNFAFDPSSGTYKAEGLPPVEIVLTVARGARFASNFWLAVLMILVPPLLMLVLHILFENARLAQKDGSPADADDWLQGMQLP</sequence>
<evidence type="ECO:0000259" key="2">
    <source>
        <dbReference type="Pfam" id="PF13785"/>
    </source>
</evidence>
<dbReference type="PATRIC" id="fig|883163.3.peg.4580"/>
<keyword evidence="1" id="KW-0812">Transmembrane</keyword>
<keyword evidence="1" id="KW-1133">Transmembrane helix</keyword>
<dbReference type="Pfam" id="PF13785">
    <property type="entry name" value="DUF4178"/>
    <property type="match status" value="1"/>
</dbReference>
<proteinExistence type="predicted"/>
<protein>
    <recommendedName>
        <fullName evidence="2">DUF4178 domain-containing protein</fullName>
    </recommendedName>
</protein>
<evidence type="ECO:0000313" key="4">
    <source>
        <dbReference type="Proteomes" id="UP000009887"/>
    </source>
</evidence>
<feature type="domain" description="DUF4178" evidence="2">
    <location>
        <begin position="64"/>
        <end position="191"/>
    </location>
</feature>
<accession>K9D6I1</accession>
<evidence type="ECO:0000256" key="1">
    <source>
        <dbReference type="SAM" id="Phobius"/>
    </source>
</evidence>
<dbReference type="AlphaFoldDB" id="K9D6I1"/>
<keyword evidence="4" id="KW-1185">Reference proteome</keyword>
<evidence type="ECO:0000313" key="3">
    <source>
        <dbReference type="EMBL" id="EKU73175.1"/>
    </source>
</evidence>
<organism evidence="3 4">
    <name type="scientific">Sphingobium yanoikuyae ATCC 51230</name>
    <dbReference type="NCBI Taxonomy" id="883163"/>
    <lineage>
        <taxon>Bacteria</taxon>
        <taxon>Pseudomonadati</taxon>
        <taxon>Pseudomonadota</taxon>
        <taxon>Alphaproteobacteria</taxon>
        <taxon>Sphingomonadales</taxon>
        <taxon>Sphingomonadaceae</taxon>
        <taxon>Sphingobium</taxon>
    </lineage>
</organism>
<reference evidence="3 4" key="1">
    <citation type="submission" date="2012-09" db="EMBL/GenBank/DDBJ databases">
        <title>The Genome Sequence of Sphingobium yanoikuyae ATCC 51230.</title>
        <authorList>
            <consortium name="The Broad Institute Genome Sequencing Platform"/>
            <person name="Earl A."/>
            <person name="Ward D."/>
            <person name="Feldgarden M."/>
            <person name="Gevers D."/>
            <person name="Huys G."/>
            <person name="Walker B."/>
            <person name="Young S.K."/>
            <person name="Zeng Q."/>
            <person name="Gargeya S."/>
            <person name="Fitzgerald M."/>
            <person name="Haas B."/>
            <person name="Abouelleil A."/>
            <person name="Alvarado L."/>
            <person name="Arachchi H.M."/>
            <person name="Berlin A.M."/>
            <person name="Chapman S.B."/>
            <person name="Goldberg J."/>
            <person name="Griggs A."/>
            <person name="Gujja S."/>
            <person name="Hansen M."/>
            <person name="Howarth C."/>
            <person name="Imamovic A."/>
            <person name="Larimer J."/>
            <person name="McCowen C."/>
            <person name="Montmayeur A."/>
            <person name="Murphy C."/>
            <person name="Neiman D."/>
            <person name="Pearson M."/>
            <person name="Priest M."/>
            <person name="Roberts A."/>
            <person name="Saif S."/>
            <person name="Shea T."/>
            <person name="Sisk P."/>
            <person name="Sykes S."/>
            <person name="Wortman J."/>
            <person name="Nusbaum C."/>
            <person name="Birren B."/>
        </authorList>
    </citation>
    <scope>NUCLEOTIDE SEQUENCE [LARGE SCALE GENOMIC DNA]</scope>
    <source>
        <strain evidence="3 4">ATCC 51230</strain>
    </source>
</reference>
<dbReference type="EMBL" id="AGZU01000016">
    <property type="protein sequence ID" value="EKU73175.1"/>
    <property type="molecule type" value="Genomic_DNA"/>
</dbReference>
<keyword evidence="1" id="KW-0472">Membrane</keyword>
<comment type="caution">
    <text evidence="3">The sequence shown here is derived from an EMBL/GenBank/DDBJ whole genome shotgun (WGS) entry which is preliminary data.</text>
</comment>
<gene>
    <name evidence="3" type="ORF">HMPREF9718_04538</name>
</gene>